<proteinExistence type="predicted"/>
<accession>A0ABU7CH99</accession>
<name>A0ABU7CH99_9TELE</name>
<feature type="non-terminal residue" evidence="2">
    <location>
        <position position="1"/>
    </location>
</feature>
<comment type="caution">
    <text evidence="2">The sequence shown here is derived from an EMBL/GenBank/DDBJ whole genome shotgun (WGS) entry which is preliminary data.</text>
</comment>
<evidence type="ECO:0000256" key="1">
    <source>
        <dbReference type="SAM" id="Coils"/>
    </source>
</evidence>
<gene>
    <name evidence="2" type="ORF">ATANTOWER_013099</name>
</gene>
<reference evidence="2 3" key="1">
    <citation type="submission" date="2021-07" db="EMBL/GenBank/DDBJ databases">
        <authorList>
            <person name="Palmer J.M."/>
        </authorList>
    </citation>
    <scope>NUCLEOTIDE SEQUENCE [LARGE SCALE GENOMIC DNA]</scope>
    <source>
        <strain evidence="2 3">AT_MEX2019</strain>
        <tissue evidence="2">Muscle</tissue>
    </source>
</reference>
<feature type="coiled-coil region" evidence="1">
    <location>
        <begin position="225"/>
        <end position="252"/>
    </location>
</feature>
<organism evidence="2 3">
    <name type="scientific">Ataeniobius toweri</name>
    <dbReference type="NCBI Taxonomy" id="208326"/>
    <lineage>
        <taxon>Eukaryota</taxon>
        <taxon>Metazoa</taxon>
        <taxon>Chordata</taxon>
        <taxon>Craniata</taxon>
        <taxon>Vertebrata</taxon>
        <taxon>Euteleostomi</taxon>
        <taxon>Actinopterygii</taxon>
        <taxon>Neopterygii</taxon>
        <taxon>Teleostei</taxon>
        <taxon>Neoteleostei</taxon>
        <taxon>Acanthomorphata</taxon>
        <taxon>Ovalentaria</taxon>
        <taxon>Atherinomorphae</taxon>
        <taxon>Cyprinodontiformes</taxon>
        <taxon>Goodeidae</taxon>
        <taxon>Ataeniobius</taxon>
    </lineage>
</organism>
<sequence length="269" mass="29855">LQGVVQEANVVALTSVVMGKEVESEAISLHRKVENIVEEWPHKKAQTKAALKKQRPLEEKVLSEVRKKVKQIEKMLEPAKENVTLMRNTTLEAEQMAHDVAKGSKAILTQAKHTRTAASNLNSHIGSALKQLSEQELLTENANTMIPTEPEVSLASIKHDMEAAKLQLATYSVTLSELISKIDGNVPLERFDRILNETEHRLSMLRGSVESPALGSKIQKLHSAAKEQQSRLSLIEQDIQEIREERDSLRDIASNLPQSCPQALAEGKA</sequence>
<keyword evidence="3" id="KW-1185">Reference proteome</keyword>
<dbReference type="Proteomes" id="UP001345963">
    <property type="component" value="Unassembled WGS sequence"/>
</dbReference>
<dbReference type="Gene3D" id="1.20.58.60">
    <property type="match status" value="1"/>
</dbReference>
<keyword evidence="1" id="KW-0175">Coiled coil</keyword>
<dbReference type="EMBL" id="JAHUTI010091276">
    <property type="protein sequence ID" value="MED6261994.1"/>
    <property type="molecule type" value="Genomic_DNA"/>
</dbReference>
<evidence type="ECO:0000313" key="3">
    <source>
        <dbReference type="Proteomes" id="UP001345963"/>
    </source>
</evidence>
<protein>
    <submittedName>
        <fullName evidence="2">Uncharacterized protein</fullName>
    </submittedName>
</protein>
<evidence type="ECO:0000313" key="2">
    <source>
        <dbReference type="EMBL" id="MED6261994.1"/>
    </source>
</evidence>